<feature type="compositionally biased region" description="Basic residues" evidence="1">
    <location>
        <begin position="147"/>
        <end position="158"/>
    </location>
</feature>
<evidence type="ECO:0000313" key="3">
    <source>
        <dbReference type="EMBL" id="RZU32881.1"/>
    </source>
</evidence>
<evidence type="ECO:0008006" key="5">
    <source>
        <dbReference type="Google" id="ProtNLM"/>
    </source>
</evidence>
<gene>
    <name evidence="3" type="ORF">BKA19_2591</name>
</gene>
<feature type="region of interest" description="Disordered" evidence="1">
    <location>
        <begin position="1"/>
        <end position="27"/>
    </location>
</feature>
<dbReference type="EMBL" id="SHKV01000001">
    <property type="protein sequence ID" value="RZU32881.1"/>
    <property type="molecule type" value="Genomic_DNA"/>
</dbReference>
<keyword evidence="2" id="KW-0812">Transmembrane</keyword>
<protein>
    <recommendedName>
        <fullName evidence="5">DUF5313 domain-containing protein</fullName>
    </recommendedName>
</protein>
<dbReference type="Proteomes" id="UP000292507">
    <property type="component" value="Unassembled WGS sequence"/>
</dbReference>
<evidence type="ECO:0000313" key="4">
    <source>
        <dbReference type="Proteomes" id="UP000292507"/>
    </source>
</evidence>
<evidence type="ECO:0000256" key="2">
    <source>
        <dbReference type="SAM" id="Phobius"/>
    </source>
</evidence>
<feature type="region of interest" description="Disordered" evidence="1">
    <location>
        <begin position="142"/>
        <end position="166"/>
    </location>
</feature>
<dbReference type="AlphaFoldDB" id="A0A4Q7Y9Q2"/>
<feature type="transmembrane region" description="Helical" evidence="2">
    <location>
        <begin position="71"/>
        <end position="88"/>
    </location>
</feature>
<proteinExistence type="predicted"/>
<evidence type="ECO:0000256" key="1">
    <source>
        <dbReference type="SAM" id="MobiDB-lite"/>
    </source>
</evidence>
<reference evidence="3 4" key="1">
    <citation type="submission" date="2019-02" db="EMBL/GenBank/DDBJ databases">
        <title>Sequencing the genomes of 1000 actinobacteria strains.</title>
        <authorList>
            <person name="Klenk H.-P."/>
        </authorList>
    </citation>
    <scope>NUCLEOTIDE SEQUENCE [LARGE SCALE GENOMIC DNA]</scope>
    <source>
        <strain evidence="3 4">DSM 44509</strain>
    </source>
</reference>
<keyword evidence="2" id="KW-0472">Membrane</keyword>
<feature type="transmembrane region" description="Helical" evidence="2">
    <location>
        <begin position="94"/>
        <end position="112"/>
    </location>
</feature>
<accession>A0A4Q7Y9Q2</accession>
<keyword evidence="4" id="KW-1185">Reference proteome</keyword>
<comment type="caution">
    <text evidence="3">The sequence shown here is derived from an EMBL/GenBank/DDBJ whole genome shotgun (WGS) entry which is preliminary data.</text>
</comment>
<keyword evidence="2" id="KW-1133">Transmembrane helix</keyword>
<dbReference type="RefSeq" id="WP_242611133.1">
    <property type="nucleotide sequence ID" value="NZ_POQT01000012.1"/>
</dbReference>
<dbReference type="InterPro" id="IPR035197">
    <property type="entry name" value="DUF5313"/>
</dbReference>
<organism evidence="3 4">
    <name type="scientific">Blastococcus saxobsidens</name>
    <dbReference type="NCBI Taxonomy" id="138336"/>
    <lineage>
        <taxon>Bacteria</taxon>
        <taxon>Bacillati</taxon>
        <taxon>Actinomycetota</taxon>
        <taxon>Actinomycetes</taxon>
        <taxon>Geodermatophilales</taxon>
        <taxon>Geodermatophilaceae</taxon>
        <taxon>Blastococcus</taxon>
    </lineage>
</organism>
<name>A0A4Q7Y9Q2_9ACTN</name>
<sequence length="166" mass="18494">MPTSQPPADALGPLDVPAPDADGTPAEPVVRPAAHRWLWYALGGRLPARHRRWVLHDTTTRTWGLRHVARMLVQMAVPIALVMIFLPAPWQLRVAVAGGGIFLGLIYSLAYMPETTENRVVKAGYPAGTATAYRDRAAQLRDDRDRVRRRAAAAKRAARYRERQGR</sequence>
<dbReference type="Pfam" id="PF17240">
    <property type="entry name" value="DUF5313"/>
    <property type="match status" value="1"/>
</dbReference>